<evidence type="ECO:0000256" key="1">
    <source>
        <dbReference type="ARBA" id="ARBA00022729"/>
    </source>
</evidence>
<keyword evidence="3" id="KW-0378">Hydrolase</keyword>
<keyword evidence="3" id="KW-0326">Glycosidase</keyword>
<dbReference type="GO" id="GO:0016798">
    <property type="term" value="F:hydrolase activity, acting on glycosyl bonds"/>
    <property type="evidence" value="ECO:0007669"/>
    <property type="project" value="UniProtKB-KW"/>
</dbReference>
<dbReference type="InterPro" id="IPR059180">
    <property type="entry name" value="3D_YorM"/>
</dbReference>
<dbReference type="PANTHER" id="PTHR39160:SF4">
    <property type="entry name" value="RESUSCITATION-PROMOTING FACTOR RPFB"/>
    <property type="match status" value="1"/>
</dbReference>
<feature type="region of interest" description="Disordered" evidence="2">
    <location>
        <begin position="139"/>
        <end position="183"/>
    </location>
</feature>
<dbReference type="CDD" id="cd14667">
    <property type="entry name" value="3D_containing_proteins"/>
    <property type="match status" value="1"/>
</dbReference>
<name>A0A1W1EKI9_9ZZZZ</name>
<gene>
    <name evidence="3" type="ORF">MNB_SV-15-940</name>
</gene>
<dbReference type="PANTHER" id="PTHR39160">
    <property type="entry name" value="CELL WALL-BINDING PROTEIN YOCH"/>
    <property type="match status" value="1"/>
</dbReference>
<evidence type="ECO:0000256" key="2">
    <source>
        <dbReference type="SAM" id="MobiDB-lite"/>
    </source>
</evidence>
<keyword evidence="1" id="KW-0732">Signal</keyword>
<protein>
    <submittedName>
        <fullName evidence="3">Membrane-bound lytic murein transglycosylase D</fullName>
        <ecNumber evidence="3">3.2.1.-</ecNumber>
    </submittedName>
</protein>
<sequence>MKKLILFILTILLFYPLNAQDCRRLSPHSIIVGCDTYSNKLLYTTTKNIKPPHKKLITTKTLPLPKDTVEKLLETEDTKYNNIRTSDSLRYKGNYIEAEENKIKEDIEKNNKDKLIVLINNWDKDITNQYRDKIKYIKKKKKKIKKKKKKKKKVKKKKKKKKVKKKVKKKKKKVKKKVKKKKKKGYKFLKRNYRHKLRVTATAYTSHRRQTDSTPFLAAWNNRIRPGMKMIAVSRDLLKRYGLRNGTKVKISGLRGVYRVRDKMNKRYRRRIDIYMGTNRRRALRWGRKRVTLYW</sequence>
<dbReference type="AlphaFoldDB" id="A0A1W1EKI9"/>
<dbReference type="EC" id="3.2.1.-" evidence="3"/>
<proteinExistence type="predicted"/>
<evidence type="ECO:0000313" key="3">
    <source>
        <dbReference type="EMBL" id="SHO81374.1"/>
    </source>
</evidence>
<dbReference type="EMBL" id="FRYL01000038">
    <property type="protein sequence ID" value="SHO81374.1"/>
    <property type="molecule type" value="Genomic_DNA"/>
</dbReference>
<dbReference type="InterPro" id="IPR051933">
    <property type="entry name" value="Resuscitation_pf_RpfB"/>
</dbReference>
<organism evidence="3">
    <name type="scientific">hydrothermal vent metagenome</name>
    <dbReference type="NCBI Taxonomy" id="652676"/>
    <lineage>
        <taxon>unclassified sequences</taxon>
        <taxon>metagenomes</taxon>
        <taxon>ecological metagenomes</taxon>
    </lineage>
</organism>
<reference evidence="3" key="1">
    <citation type="submission" date="2016-10" db="EMBL/GenBank/DDBJ databases">
        <authorList>
            <person name="de Groot N.N."/>
        </authorList>
    </citation>
    <scope>NUCLEOTIDE SEQUENCE</scope>
</reference>
<accession>A0A1W1EKI9</accession>